<name>A0A4Z2HI95_9TELE</name>
<evidence type="ECO:0000313" key="2">
    <source>
        <dbReference type="Proteomes" id="UP000314294"/>
    </source>
</evidence>
<organism evidence="1 2">
    <name type="scientific">Liparis tanakae</name>
    <name type="common">Tanaka's snailfish</name>
    <dbReference type="NCBI Taxonomy" id="230148"/>
    <lineage>
        <taxon>Eukaryota</taxon>
        <taxon>Metazoa</taxon>
        <taxon>Chordata</taxon>
        <taxon>Craniata</taxon>
        <taxon>Vertebrata</taxon>
        <taxon>Euteleostomi</taxon>
        <taxon>Actinopterygii</taxon>
        <taxon>Neopterygii</taxon>
        <taxon>Teleostei</taxon>
        <taxon>Neoteleostei</taxon>
        <taxon>Acanthomorphata</taxon>
        <taxon>Eupercaria</taxon>
        <taxon>Perciformes</taxon>
        <taxon>Cottioidei</taxon>
        <taxon>Cottales</taxon>
        <taxon>Liparidae</taxon>
        <taxon>Liparis</taxon>
    </lineage>
</organism>
<evidence type="ECO:0000313" key="1">
    <source>
        <dbReference type="EMBL" id="TNN65301.1"/>
    </source>
</evidence>
<proteinExistence type="predicted"/>
<dbReference type="EMBL" id="SRLO01000237">
    <property type="protein sequence ID" value="TNN65301.1"/>
    <property type="molecule type" value="Genomic_DNA"/>
</dbReference>
<accession>A0A4Z2HI95</accession>
<gene>
    <name evidence="1" type="ORF">EYF80_024455</name>
</gene>
<dbReference type="AlphaFoldDB" id="A0A4Z2HI95"/>
<protein>
    <submittedName>
        <fullName evidence="1">Uncharacterized protein</fullName>
    </submittedName>
</protein>
<sequence>MVKMYRGLAESLPPCNLADISATEPASWATFTSRLSFLLKQENRTFLWPGFSPDTQRQKQIKPLARRRSSRFTKLRIPSTRQGMDLSLSELENSTSSLLTKSLYERDLVDWLYRYSCGETERCSETQQETGRKHRELIGRWGLTSGRL</sequence>
<comment type="caution">
    <text evidence="1">The sequence shown here is derived from an EMBL/GenBank/DDBJ whole genome shotgun (WGS) entry which is preliminary data.</text>
</comment>
<keyword evidence="2" id="KW-1185">Reference proteome</keyword>
<dbReference type="Proteomes" id="UP000314294">
    <property type="component" value="Unassembled WGS sequence"/>
</dbReference>
<reference evidence="1 2" key="1">
    <citation type="submission" date="2019-03" db="EMBL/GenBank/DDBJ databases">
        <title>First draft genome of Liparis tanakae, snailfish: a comprehensive survey of snailfish specific genes.</title>
        <authorList>
            <person name="Kim W."/>
            <person name="Song I."/>
            <person name="Jeong J.-H."/>
            <person name="Kim D."/>
            <person name="Kim S."/>
            <person name="Ryu S."/>
            <person name="Song J.Y."/>
            <person name="Lee S.K."/>
        </authorList>
    </citation>
    <scope>NUCLEOTIDE SEQUENCE [LARGE SCALE GENOMIC DNA]</scope>
    <source>
        <tissue evidence="1">Muscle</tissue>
    </source>
</reference>